<accession>A0AAE3VG75</accession>
<sequence>MQFCFIAGNLTCCQRPPTSTCTQICNPRNCLKHLFFVGEGKGRRPFPSPTPPLYPISGGVSWGAAVASPPRHAAGWGEFFASREGAKKRTEGCFLWGRGRAAGPSPPPRPLSIPSQAACLGAPLSRRRQATSPGGENFLPHAKARRRGRKDVFCGGGEGPQALPLPHAPSLSHLRRRVLGRRCRVAAKPRRRVGRIFCLTRRREGAKNARSGLRPVFG</sequence>
<proteinExistence type="predicted"/>
<dbReference type="EMBL" id="JAUSVL010000001">
    <property type="protein sequence ID" value="MDQ0289892.1"/>
    <property type="molecule type" value="Genomic_DNA"/>
</dbReference>
<name>A0AAE3VG75_9BACT</name>
<gene>
    <name evidence="1" type="ORF">J3R75_001999</name>
</gene>
<dbReference type="Proteomes" id="UP001238163">
    <property type="component" value="Unassembled WGS sequence"/>
</dbReference>
<comment type="caution">
    <text evidence="1">The sequence shown here is derived from an EMBL/GenBank/DDBJ whole genome shotgun (WGS) entry which is preliminary data.</text>
</comment>
<dbReference type="AlphaFoldDB" id="A0AAE3VG75"/>
<protein>
    <submittedName>
        <fullName evidence="1">Uncharacterized protein</fullName>
    </submittedName>
</protein>
<reference evidence="1" key="1">
    <citation type="submission" date="2023-07" db="EMBL/GenBank/DDBJ databases">
        <title>Genomic Encyclopedia of Type Strains, Phase IV (KMG-IV): sequencing the most valuable type-strain genomes for metagenomic binning, comparative biology and taxonomic classification.</title>
        <authorList>
            <person name="Goeker M."/>
        </authorList>
    </citation>
    <scope>NUCLEOTIDE SEQUENCE</scope>
    <source>
        <strain evidence="1">DSM 24202</strain>
    </source>
</reference>
<evidence type="ECO:0000313" key="2">
    <source>
        <dbReference type="Proteomes" id="UP001238163"/>
    </source>
</evidence>
<evidence type="ECO:0000313" key="1">
    <source>
        <dbReference type="EMBL" id="MDQ0289892.1"/>
    </source>
</evidence>
<organism evidence="1 2">
    <name type="scientific">Oligosphaera ethanolica</name>
    <dbReference type="NCBI Taxonomy" id="760260"/>
    <lineage>
        <taxon>Bacteria</taxon>
        <taxon>Pseudomonadati</taxon>
        <taxon>Lentisphaerota</taxon>
        <taxon>Oligosphaeria</taxon>
        <taxon>Oligosphaerales</taxon>
        <taxon>Oligosphaeraceae</taxon>
        <taxon>Oligosphaera</taxon>
    </lineage>
</organism>
<keyword evidence="2" id="KW-1185">Reference proteome</keyword>